<protein>
    <recommendedName>
        <fullName evidence="4">PDZ domain-containing protein</fullName>
    </recommendedName>
</protein>
<feature type="compositionally biased region" description="Pro residues" evidence="1">
    <location>
        <begin position="258"/>
        <end position="283"/>
    </location>
</feature>
<dbReference type="AlphaFoldDB" id="A0AB34IKB3"/>
<organism evidence="5 6">
    <name type="scientific">Prymnesium parvum</name>
    <name type="common">Toxic golden alga</name>
    <dbReference type="NCBI Taxonomy" id="97485"/>
    <lineage>
        <taxon>Eukaryota</taxon>
        <taxon>Haptista</taxon>
        <taxon>Haptophyta</taxon>
        <taxon>Prymnesiophyceae</taxon>
        <taxon>Prymnesiales</taxon>
        <taxon>Prymnesiaceae</taxon>
        <taxon>Prymnesium</taxon>
    </lineage>
</organism>
<dbReference type="Proteomes" id="UP001515480">
    <property type="component" value="Unassembled WGS sequence"/>
</dbReference>
<dbReference type="CDD" id="cd00136">
    <property type="entry name" value="PDZ_canonical"/>
    <property type="match status" value="1"/>
</dbReference>
<feature type="signal peptide" evidence="3">
    <location>
        <begin position="1"/>
        <end position="23"/>
    </location>
</feature>
<keyword evidence="2" id="KW-1133">Transmembrane helix</keyword>
<evidence type="ECO:0000256" key="1">
    <source>
        <dbReference type="SAM" id="MobiDB-lite"/>
    </source>
</evidence>
<dbReference type="InterPro" id="IPR001478">
    <property type="entry name" value="PDZ"/>
</dbReference>
<comment type="caution">
    <text evidence="5">The sequence shown here is derived from an EMBL/GenBank/DDBJ whole genome shotgun (WGS) entry which is preliminary data.</text>
</comment>
<evidence type="ECO:0000256" key="3">
    <source>
        <dbReference type="SAM" id="SignalP"/>
    </source>
</evidence>
<dbReference type="Gene3D" id="2.30.42.10">
    <property type="match status" value="1"/>
</dbReference>
<keyword evidence="2" id="KW-0812">Transmembrane</keyword>
<gene>
    <name evidence="5" type="ORF">AB1Y20_013336</name>
</gene>
<feature type="compositionally biased region" description="Low complexity" evidence="1">
    <location>
        <begin position="477"/>
        <end position="502"/>
    </location>
</feature>
<dbReference type="Pfam" id="PF00595">
    <property type="entry name" value="PDZ"/>
    <property type="match status" value="1"/>
</dbReference>
<evidence type="ECO:0000313" key="5">
    <source>
        <dbReference type="EMBL" id="KAL1500689.1"/>
    </source>
</evidence>
<dbReference type="PROSITE" id="PS50106">
    <property type="entry name" value="PDZ"/>
    <property type="match status" value="1"/>
</dbReference>
<dbReference type="SUPFAM" id="SSF50156">
    <property type="entry name" value="PDZ domain-like"/>
    <property type="match status" value="1"/>
</dbReference>
<feature type="region of interest" description="Disordered" evidence="1">
    <location>
        <begin position="474"/>
        <end position="507"/>
    </location>
</feature>
<feature type="domain" description="PDZ" evidence="4">
    <location>
        <begin position="374"/>
        <end position="456"/>
    </location>
</feature>
<evidence type="ECO:0000256" key="2">
    <source>
        <dbReference type="SAM" id="Phobius"/>
    </source>
</evidence>
<dbReference type="InterPro" id="IPR036034">
    <property type="entry name" value="PDZ_sf"/>
</dbReference>
<sequence length="592" mass="62511">MPRLPRLAAGWLALCALLPAASAQTQTIVTEHSCGDLPACVYTNDGTCDDGGPGASYAECPRFSDATDCRTLCAHGVSPPPPPSCTVAQWAESASASSAFSRLFSAAEATGPPTHHLQCAAALAGSWSPLTKSAAPNWLEVRFAERVFVHSLRVSEHANPKEMAGFVRSVSLQTEEGWVDEAWRLAEGEDSTPCGGVLSLYAIDSAVAGLSSKRVNAARIYTQTRADAWEYIDAVQLIGSRCENGTFVYYPRLPPASPSAPPLPPPASPAPRLPPKPSPPAPTRPAAASSSTDGAVVALLLTAVIGMAVLSCLAMYSIIVCQRARSRHREVTVVAAEPFQFEMPAPPSAASAASAAAQAELRARCTRGDMNVLLARLYKPQQATALGINLCADVDDTDVTVISSLIPGSIADLSGVLCTGDKILSVNGCKATNVPMAANMLRQAEGAIMIELLRSRTRQSVRAPLVVNNAQRQRMESCTPSSPAAPCAPDGGEVASEPPAAAEEQRPWTPRTHEMAHAEMKQAIDDGDIARLASVANRMEAESARLRQEGCPSPSSFICSTTSTSSTIHQHHYILDQHHRLCLSLPTALKTT</sequence>
<evidence type="ECO:0000259" key="4">
    <source>
        <dbReference type="PROSITE" id="PS50106"/>
    </source>
</evidence>
<name>A0AB34IKB3_PRYPA</name>
<feature type="chain" id="PRO_5044222730" description="PDZ domain-containing protein" evidence="3">
    <location>
        <begin position="24"/>
        <end position="592"/>
    </location>
</feature>
<keyword evidence="2" id="KW-0472">Membrane</keyword>
<dbReference type="SMART" id="SM00228">
    <property type="entry name" value="PDZ"/>
    <property type="match status" value="1"/>
</dbReference>
<proteinExistence type="predicted"/>
<feature type="transmembrane region" description="Helical" evidence="2">
    <location>
        <begin position="295"/>
        <end position="319"/>
    </location>
</feature>
<accession>A0AB34IKB3</accession>
<evidence type="ECO:0000313" key="6">
    <source>
        <dbReference type="Proteomes" id="UP001515480"/>
    </source>
</evidence>
<keyword evidence="6" id="KW-1185">Reference proteome</keyword>
<keyword evidence="3" id="KW-0732">Signal</keyword>
<reference evidence="5 6" key="1">
    <citation type="journal article" date="2024" name="Science">
        <title>Giant polyketide synthase enzymes in the biosynthesis of giant marine polyether toxins.</title>
        <authorList>
            <person name="Fallon T.R."/>
            <person name="Shende V.V."/>
            <person name="Wierzbicki I.H."/>
            <person name="Pendleton A.L."/>
            <person name="Watervoot N.F."/>
            <person name="Auber R.P."/>
            <person name="Gonzalez D.J."/>
            <person name="Wisecaver J.H."/>
            <person name="Moore B.S."/>
        </authorList>
    </citation>
    <scope>NUCLEOTIDE SEQUENCE [LARGE SCALE GENOMIC DNA]</scope>
    <source>
        <strain evidence="5 6">12B1</strain>
    </source>
</reference>
<dbReference type="EMBL" id="JBGBPQ010000023">
    <property type="protein sequence ID" value="KAL1500689.1"/>
    <property type="molecule type" value="Genomic_DNA"/>
</dbReference>
<feature type="region of interest" description="Disordered" evidence="1">
    <location>
        <begin position="258"/>
        <end position="289"/>
    </location>
</feature>